<dbReference type="PANTHER" id="PTHR10366:SF564">
    <property type="entry name" value="STEROL-4-ALPHA-CARBOXYLATE 3-DEHYDROGENASE, DECARBOXYLATING"/>
    <property type="match status" value="1"/>
</dbReference>
<evidence type="ECO:0000313" key="4">
    <source>
        <dbReference type="EMBL" id="GAG41401.1"/>
    </source>
</evidence>
<evidence type="ECO:0000256" key="1">
    <source>
        <dbReference type="ARBA" id="ARBA00023002"/>
    </source>
</evidence>
<dbReference type="GO" id="GO:0016616">
    <property type="term" value="F:oxidoreductase activity, acting on the CH-OH group of donors, NAD or NADP as acceptor"/>
    <property type="evidence" value="ECO:0007669"/>
    <property type="project" value="TreeGrafter"/>
</dbReference>
<evidence type="ECO:0000259" key="3">
    <source>
        <dbReference type="Pfam" id="PF01370"/>
    </source>
</evidence>
<proteinExistence type="inferred from homology"/>
<feature type="non-terminal residue" evidence="4">
    <location>
        <position position="159"/>
    </location>
</feature>
<dbReference type="Pfam" id="PF01370">
    <property type="entry name" value="Epimerase"/>
    <property type="match status" value="1"/>
</dbReference>
<comment type="caution">
    <text evidence="4">The sequence shown here is derived from an EMBL/GenBank/DDBJ whole genome shotgun (WGS) entry which is preliminary data.</text>
</comment>
<dbReference type="InterPro" id="IPR036291">
    <property type="entry name" value="NAD(P)-bd_dom_sf"/>
</dbReference>
<evidence type="ECO:0000256" key="2">
    <source>
        <dbReference type="ARBA" id="ARBA00023445"/>
    </source>
</evidence>
<dbReference type="InterPro" id="IPR001509">
    <property type="entry name" value="Epimerase_deHydtase"/>
</dbReference>
<reference evidence="4" key="1">
    <citation type="journal article" date="2014" name="Front. Microbiol.">
        <title>High frequency of phylogenetically diverse reductive dehalogenase-homologous genes in deep subseafloor sedimentary metagenomes.</title>
        <authorList>
            <person name="Kawai M."/>
            <person name="Futagami T."/>
            <person name="Toyoda A."/>
            <person name="Takaki Y."/>
            <person name="Nishi S."/>
            <person name="Hori S."/>
            <person name="Arai W."/>
            <person name="Tsubouchi T."/>
            <person name="Morono Y."/>
            <person name="Uchiyama I."/>
            <person name="Ito T."/>
            <person name="Fujiyama A."/>
            <person name="Inagaki F."/>
            <person name="Takami H."/>
        </authorList>
    </citation>
    <scope>NUCLEOTIDE SEQUENCE</scope>
    <source>
        <strain evidence="4">Expedition CK06-06</strain>
    </source>
</reference>
<comment type="similarity">
    <text evidence="2">Belongs to the NAD(P)-dependent epimerase/dehydratase family. Dihydroflavonol-4-reductase subfamily.</text>
</comment>
<name>X0YXX6_9ZZZZ</name>
<protein>
    <recommendedName>
        <fullName evidence="3">NAD-dependent epimerase/dehydratase domain-containing protein</fullName>
    </recommendedName>
</protein>
<organism evidence="4">
    <name type="scientific">marine sediment metagenome</name>
    <dbReference type="NCBI Taxonomy" id="412755"/>
    <lineage>
        <taxon>unclassified sequences</taxon>
        <taxon>metagenomes</taxon>
        <taxon>ecological metagenomes</taxon>
    </lineage>
</organism>
<accession>X0YXX6</accession>
<dbReference type="AlphaFoldDB" id="X0YXX6"/>
<feature type="domain" description="NAD-dependent epimerase/dehydratase" evidence="3">
    <location>
        <begin position="5"/>
        <end position="133"/>
    </location>
</feature>
<gene>
    <name evidence="4" type="ORF">S01H1_66109</name>
</gene>
<dbReference type="EMBL" id="BARS01043699">
    <property type="protein sequence ID" value="GAG41401.1"/>
    <property type="molecule type" value="Genomic_DNA"/>
</dbReference>
<dbReference type="PANTHER" id="PTHR10366">
    <property type="entry name" value="NAD DEPENDENT EPIMERASE/DEHYDRATASE"/>
    <property type="match status" value="1"/>
</dbReference>
<keyword evidence="1" id="KW-0560">Oxidoreductase</keyword>
<sequence>MKVDVVTGACGFSGSYLVKRLLEEGRKVRATDLEGAYDEPKAVELREILDVDYERDGVEWVPSDLTRKETLQPLFEGDVGCLFHTASLYDYSAPWDALEKINIDGVTNLLDAAVEGGLERMIHWSTCGVYGHSYFPASHLDGRPHRPLMECLWNVVARP</sequence>
<dbReference type="Gene3D" id="3.40.50.720">
    <property type="entry name" value="NAD(P)-binding Rossmann-like Domain"/>
    <property type="match status" value="1"/>
</dbReference>
<dbReference type="InterPro" id="IPR050425">
    <property type="entry name" value="NAD(P)_dehydrat-like"/>
</dbReference>
<dbReference type="SUPFAM" id="SSF51735">
    <property type="entry name" value="NAD(P)-binding Rossmann-fold domains"/>
    <property type="match status" value="1"/>
</dbReference>